<dbReference type="PANTHER" id="PTHR44899:SF1">
    <property type="entry name" value="SERINE_THREONINE-PROTEIN KINASE NEK5"/>
    <property type="match status" value="1"/>
</dbReference>
<proteinExistence type="inferred from homology"/>
<evidence type="ECO:0000256" key="6">
    <source>
        <dbReference type="ARBA" id="ARBA00022777"/>
    </source>
</evidence>
<evidence type="ECO:0000256" key="3">
    <source>
        <dbReference type="ARBA" id="ARBA00022527"/>
    </source>
</evidence>
<keyword evidence="13" id="KW-1185">Reference proteome</keyword>
<keyword evidence="5 10" id="KW-0547">Nucleotide-binding</keyword>
<evidence type="ECO:0000256" key="8">
    <source>
        <dbReference type="ARBA" id="ARBA00047899"/>
    </source>
</evidence>
<evidence type="ECO:0000256" key="10">
    <source>
        <dbReference type="PROSITE-ProRule" id="PRU10141"/>
    </source>
</evidence>
<evidence type="ECO:0000256" key="2">
    <source>
        <dbReference type="ARBA" id="ARBA00012513"/>
    </source>
</evidence>
<organism evidence="12 13">
    <name type="scientific">Chelydra serpentina</name>
    <name type="common">Snapping turtle</name>
    <name type="synonym">Testudo serpentina</name>
    <dbReference type="NCBI Taxonomy" id="8475"/>
    <lineage>
        <taxon>Eukaryota</taxon>
        <taxon>Metazoa</taxon>
        <taxon>Chordata</taxon>
        <taxon>Craniata</taxon>
        <taxon>Vertebrata</taxon>
        <taxon>Euteleostomi</taxon>
        <taxon>Archelosauria</taxon>
        <taxon>Testudinata</taxon>
        <taxon>Testudines</taxon>
        <taxon>Cryptodira</taxon>
        <taxon>Durocryptodira</taxon>
        <taxon>Americhelydia</taxon>
        <taxon>Chelydroidea</taxon>
        <taxon>Chelydridae</taxon>
        <taxon>Chelydra</taxon>
    </lineage>
</organism>
<reference evidence="12" key="1">
    <citation type="submission" date="2025-05" db="UniProtKB">
        <authorList>
            <consortium name="Ensembl"/>
        </authorList>
    </citation>
    <scope>IDENTIFICATION</scope>
</reference>
<dbReference type="InterPro" id="IPR017441">
    <property type="entry name" value="Protein_kinase_ATP_BS"/>
</dbReference>
<keyword evidence="6" id="KW-0418">Kinase</keyword>
<keyword evidence="3" id="KW-0723">Serine/threonine-protein kinase</keyword>
<dbReference type="Gene3D" id="3.30.200.20">
    <property type="entry name" value="Phosphorylase Kinase, domain 1"/>
    <property type="match status" value="1"/>
</dbReference>
<dbReference type="InterPro" id="IPR000719">
    <property type="entry name" value="Prot_kinase_dom"/>
</dbReference>
<dbReference type="PANTHER" id="PTHR44899">
    <property type="entry name" value="CAMK FAMILY PROTEIN KINASE"/>
    <property type="match status" value="1"/>
</dbReference>
<dbReference type="Gene3D" id="1.10.510.10">
    <property type="entry name" value="Transferase(Phosphotransferase) domain 1"/>
    <property type="match status" value="1"/>
</dbReference>
<dbReference type="SUPFAM" id="SSF56112">
    <property type="entry name" value="Protein kinase-like (PK-like)"/>
    <property type="match status" value="1"/>
</dbReference>
<comment type="similarity">
    <text evidence="1">Belongs to the protein kinase superfamily. NEK Ser/Thr protein kinase family. NIMA subfamily.</text>
</comment>
<comment type="catalytic activity">
    <reaction evidence="9">
        <text>L-seryl-[protein] + ATP = O-phospho-L-seryl-[protein] + ADP + H(+)</text>
        <dbReference type="Rhea" id="RHEA:17989"/>
        <dbReference type="Rhea" id="RHEA-COMP:9863"/>
        <dbReference type="Rhea" id="RHEA-COMP:11604"/>
        <dbReference type="ChEBI" id="CHEBI:15378"/>
        <dbReference type="ChEBI" id="CHEBI:29999"/>
        <dbReference type="ChEBI" id="CHEBI:30616"/>
        <dbReference type="ChEBI" id="CHEBI:83421"/>
        <dbReference type="ChEBI" id="CHEBI:456216"/>
        <dbReference type="EC" id="2.7.11.1"/>
    </reaction>
</comment>
<dbReference type="InterPro" id="IPR051131">
    <property type="entry name" value="NEK_Ser/Thr_kinase_NIMA"/>
</dbReference>
<evidence type="ECO:0000259" key="11">
    <source>
        <dbReference type="PROSITE" id="PS50011"/>
    </source>
</evidence>
<accession>A0A8C3SI33</accession>
<dbReference type="EC" id="2.7.11.1" evidence="2"/>
<dbReference type="Pfam" id="PF00069">
    <property type="entry name" value="Pkinase"/>
    <property type="match status" value="1"/>
</dbReference>
<feature type="binding site" evidence="10">
    <location>
        <position position="43"/>
    </location>
    <ligand>
        <name>ATP</name>
        <dbReference type="ChEBI" id="CHEBI:30616"/>
    </ligand>
</feature>
<protein>
    <recommendedName>
        <fullName evidence="2">non-specific serine/threonine protein kinase</fullName>
        <ecNumber evidence="2">2.7.11.1</ecNumber>
    </recommendedName>
</protein>
<dbReference type="Ensembl" id="ENSCSRT00000024588.1">
    <property type="protein sequence ID" value="ENSCSRP00000023570.1"/>
    <property type="gene ID" value="ENSCSRG00000017712.1"/>
</dbReference>
<evidence type="ECO:0000256" key="7">
    <source>
        <dbReference type="ARBA" id="ARBA00022840"/>
    </source>
</evidence>
<evidence type="ECO:0000256" key="1">
    <source>
        <dbReference type="ARBA" id="ARBA00010886"/>
    </source>
</evidence>
<evidence type="ECO:0000256" key="4">
    <source>
        <dbReference type="ARBA" id="ARBA00022679"/>
    </source>
</evidence>
<dbReference type="FunFam" id="3.30.200.20:FF:000097">
    <property type="entry name" value="Probable serine/threonine-protein kinase nek1"/>
    <property type="match status" value="1"/>
</dbReference>
<evidence type="ECO:0000256" key="5">
    <source>
        <dbReference type="ARBA" id="ARBA00022741"/>
    </source>
</evidence>
<dbReference type="GO" id="GO:0004674">
    <property type="term" value="F:protein serine/threonine kinase activity"/>
    <property type="evidence" value="ECO:0007669"/>
    <property type="project" value="UniProtKB-KW"/>
</dbReference>
<dbReference type="GO" id="GO:0005524">
    <property type="term" value="F:ATP binding"/>
    <property type="evidence" value="ECO:0007669"/>
    <property type="project" value="UniProtKB-UniRule"/>
</dbReference>
<comment type="catalytic activity">
    <reaction evidence="8">
        <text>L-threonyl-[protein] + ATP = O-phospho-L-threonyl-[protein] + ADP + H(+)</text>
        <dbReference type="Rhea" id="RHEA:46608"/>
        <dbReference type="Rhea" id="RHEA-COMP:11060"/>
        <dbReference type="Rhea" id="RHEA-COMP:11605"/>
        <dbReference type="ChEBI" id="CHEBI:15378"/>
        <dbReference type="ChEBI" id="CHEBI:30013"/>
        <dbReference type="ChEBI" id="CHEBI:30616"/>
        <dbReference type="ChEBI" id="CHEBI:61977"/>
        <dbReference type="ChEBI" id="CHEBI:456216"/>
        <dbReference type="EC" id="2.7.11.1"/>
    </reaction>
</comment>
<keyword evidence="7 10" id="KW-0067">ATP-binding</keyword>
<keyword evidence="4" id="KW-0808">Transferase</keyword>
<dbReference type="InterPro" id="IPR011009">
    <property type="entry name" value="Kinase-like_dom_sf"/>
</dbReference>
<sequence length="154" mass="17887">MDKYEIIKMIGEGAFGKVFLAKGKVDNHQSVIKEINLTKMPVKEKEASQKEVILLAKMKHPNIVTFYRKPFSFLAEKNKLYIVMEYCDGGDLMRRINMQHGVLFDEDQILAWFVQISLGLKHIHDRKVLHRDIKAQVVNLGVSSLFYPVTKMHR</sequence>
<dbReference type="PROSITE" id="PS50011">
    <property type="entry name" value="PROTEIN_KINASE_DOM"/>
    <property type="match status" value="1"/>
</dbReference>
<dbReference type="AlphaFoldDB" id="A0A8C3SI33"/>
<dbReference type="Proteomes" id="UP000694403">
    <property type="component" value="Unplaced"/>
</dbReference>
<feature type="domain" description="Protein kinase" evidence="11">
    <location>
        <begin position="4"/>
        <end position="154"/>
    </location>
</feature>
<evidence type="ECO:0000256" key="9">
    <source>
        <dbReference type="ARBA" id="ARBA00048679"/>
    </source>
</evidence>
<evidence type="ECO:0000313" key="13">
    <source>
        <dbReference type="Proteomes" id="UP000694403"/>
    </source>
</evidence>
<name>A0A8C3SI33_CHESE</name>
<dbReference type="Ensembl" id="ENSCSRT00000013451.1">
    <property type="protein sequence ID" value="ENSCSRP00000012930.1"/>
    <property type="gene ID" value="ENSCSRG00000009782.1"/>
</dbReference>
<evidence type="ECO:0000313" key="12">
    <source>
        <dbReference type="Ensembl" id="ENSCSRP00000012930.1"/>
    </source>
</evidence>
<dbReference type="PROSITE" id="PS00107">
    <property type="entry name" value="PROTEIN_KINASE_ATP"/>
    <property type="match status" value="1"/>
</dbReference>